<proteinExistence type="predicted"/>
<organism evidence="2 3">
    <name type="scientific">Chitinophaga caseinilytica</name>
    <dbReference type="NCBI Taxonomy" id="2267521"/>
    <lineage>
        <taxon>Bacteria</taxon>
        <taxon>Pseudomonadati</taxon>
        <taxon>Bacteroidota</taxon>
        <taxon>Chitinophagia</taxon>
        <taxon>Chitinophagales</taxon>
        <taxon>Chitinophagaceae</taxon>
        <taxon>Chitinophaga</taxon>
    </lineage>
</organism>
<dbReference type="RefSeq" id="WP_341841408.1">
    <property type="nucleotide sequence ID" value="NZ_CP149792.1"/>
</dbReference>
<reference evidence="2 3" key="1">
    <citation type="submission" date="2024-03" db="EMBL/GenBank/DDBJ databases">
        <title>Chitinophaga caseinilytica sp. nov., a casein hydrolysing bacterium isolated from forest soil.</title>
        <authorList>
            <person name="Lee D.S."/>
            <person name="Han D.M."/>
            <person name="Baek J.H."/>
            <person name="Choi D.G."/>
            <person name="Jeon J.H."/>
            <person name="Jeon C.O."/>
        </authorList>
    </citation>
    <scope>NUCLEOTIDE SEQUENCE [LARGE SCALE GENOMIC DNA]</scope>
    <source>
        <strain evidence="2 3">KACC 19118</strain>
    </source>
</reference>
<accession>A0ABZ2Z385</accession>
<keyword evidence="1" id="KW-0732">Signal</keyword>
<protein>
    <recommendedName>
        <fullName evidence="4">DUF4352 domain-containing protein</fullName>
    </recommendedName>
</protein>
<evidence type="ECO:0000313" key="2">
    <source>
        <dbReference type="EMBL" id="WZN46725.1"/>
    </source>
</evidence>
<name>A0ABZ2Z385_9BACT</name>
<evidence type="ECO:0000256" key="1">
    <source>
        <dbReference type="SAM" id="SignalP"/>
    </source>
</evidence>
<dbReference type="EMBL" id="CP150096">
    <property type="protein sequence ID" value="WZN46725.1"/>
    <property type="molecule type" value="Genomic_DNA"/>
</dbReference>
<evidence type="ECO:0000313" key="3">
    <source>
        <dbReference type="Proteomes" id="UP001449657"/>
    </source>
</evidence>
<dbReference type="Proteomes" id="UP001449657">
    <property type="component" value="Chromosome"/>
</dbReference>
<sequence length="166" mass="18948">MKPILVMTIVCVSFFLKTNITNAQSNCDDVKKENEYLKKALHISTPTKTVTTANIDFNIIKLEGNTKDQSVTLHMTFVNHNANEAIQYYEIRAIDVEGNEYKGENRSIGSSGSRNTLYTDTPVKSTVTFHKVLPSVKMMKLIHIEFLYEKPSNVEIEFKDLPITWK</sequence>
<feature type="chain" id="PRO_5046252992" description="DUF4352 domain-containing protein" evidence="1">
    <location>
        <begin position="24"/>
        <end position="166"/>
    </location>
</feature>
<feature type="signal peptide" evidence="1">
    <location>
        <begin position="1"/>
        <end position="23"/>
    </location>
</feature>
<keyword evidence="3" id="KW-1185">Reference proteome</keyword>
<evidence type="ECO:0008006" key="4">
    <source>
        <dbReference type="Google" id="ProtNLM"/>
    </source>
</evidence>
<gene>
    <name evidence="2" type="ORF">WJU22_00820</name>
</gene>